<evidence type="ECO:0000259" key="1">
    <source>
        <dbReference type="SMART" id="SM00943"/>
    </source>
</evidence>
<proteinExistence type="predicted"/>
<sequence>MVTGGPVPLVALALDLARTGLPVMPVREGKGPVGNCRTCHGNACGGRPNMLIPGPCRCPRPCHAWAAATTNPRVLTSPAWARAWRDAVAVAYHPGGAGVTVLDLDTAEAVTWAHATLPATVTVASTRGEHWIYRGTMRSSNAVRDGVDIKSLMQYARWLGHGTGTLADLPDAVRALADREDTNPAPDRAGVVSFTPGGGWSRTAGPGCRHTERFIRTGLDQGLARIRSHREHGAGTAAHSAARFLAAQHRTCPGPCHLDAAAAELVAAAESVGVPHAYALRSVTRGLNTP</sequence>
<organism evidence="2">
    <name type="scientific">Kitasatospora sp. CMC57</name>
    <dbReference type="NCBI Taxonomy" id="3231513"/>
    <lineage>
        <taxon>Bacteria</taxon>
        <taxon>Bacillati</taxon>
        <taxon>Actinomycetota</taxon>
        <taxon>Actinomycetes</taxon>
        <taxon>Kitasatosporales</taxon>
        <taxon>Streptomycetaceae</taxon>
        <taxon>Kitasatospora</taxon>
    </lineage>
</organism>
<accession>A0AB33K528</accession>
<gene>
    <name evidence="2" type="ORF">KCMC57_33660</name>
</gene>
<dbReference type="InterPro" id="IPR015330">
    <property type="entry name" value="DNA_primase/pol_bifunc_N"/>
</dbReference>
<name>A0AB33K528_9ACTN</name>
<feature type="domain" description="DNA primase/polymerase bifunctional N-terminal" evidence="1">
    <location>
        <begin position="13"/>
        <end position="173"/>
    </location>
</feature>
<dbReference type="EMBL" id="AP035881">
    <property type="protein sequence ID" value="BFP46998.1"/>
    <property type="molecule type" value="Genomic_DNA"/>
</dbReference>
<protein>
    <submittedName>
        <fullName evidence="2">Bifunctional DNA primase/polymerase</fullName>
    </submittedName>
</protein>
<dbReference type="Pfam" id="PF09250">
    <property type="entry name" value="Prim-Pol"/>
    <property type="match status" value="1"/>
</dbReference>
<dbReference type="SMART" id="SM00943">
    <property type="entry name" value="Prim-Pol"/>
    <property type="match status" value="1"/>
</dbReference>
<evidence type="ECO:0000313" key="2">
    <source>
        <dbReference type="EMBL" id="BFP46998.1"/>
    </source>
</evidence>
<reference evidence="2" key="1">
    <citation type="submission" date="2024-07" db="EMBL/GenBank/DDBJ databases">
        <title>Complete genome sequences of cellulolytic bacteria, Kitasatospora sp. CMC57 and Streptomyces sp. CMC78, isolated from Japanese agricultural soil.</title>
        <authorList>
            <person name="Hashimoto T."/>
            <person name="Ito M."/>
            <person name="Iwamoto M."/>
            <person name="Fukahori D."/>
            <person name="Shoda T."/>
            <person name="Sakoda M."/>
            <person name="Morohoshi T."/>
            <person name="Mitsuboshi M."/>
            <person name="Nishizawa T."/>
        </authorList>
    </citation>
    <scope>NUCLEOTIDE SEQUENCE</scope>
    <source>
        <strain evidence="2">CMC57</strain>
    </source>
</reference>
<dbReference type="AlphaFoldDB" id="A0AB33K528"/>